<keyword evidence="4" id="KW-1185">Reference proteome</keyword>
<sequence>MSKQLSPLRGGFRLAATAAVTALAVLAPAAGALAAGAPHPAAGASSAAREQGGGQYVRSVDLSDGVSVAKIYKLGDHHYRAEGFADGASFGSIEARPDRPYAAGNLNGMYTALDNNGNVVSWIQRTSQGHGAHTEKLADEETVVKVRALGDQHHKAEFSRGGRVLGTVEADAERPYGVFRIDSVWAVLDLDGGIASYVGPADIDACTVTKTIASVRPAEGMTVELTNRPVPASGPNGPQAVLKNKYGVVLGGVNFHHPELAALGLKMTDVLSGQPKLIDRRPTGGAARTTPFPKLPKGCSKTA</sequence>
<comment type="caution">
    <text evidence="3">The sequence shown here is derived from an EMBL/GenBank/DDBJ whole genome shotgun (WGS) entry which is preliminary data.</text>
</comment>
<dbReference type="EMBL" id="JAVFKM010000005">
    <property type="protein sequence ID" value="MEF3114211.1"/>
    <property type="molecule type" value="Genomic_DNA"/>
</dbReference>
<feature type="chain" id="PRO_5045765990" evidence="2">
    <location>
        <begin position="35"/>
        <end position="303"/>
    </location>
</feature>
<reference evidence="3 4" key="1">
    <citation type="submission" date="2023-08" db="EMBL/GenBank/DDBJ databases">
        <authorList>
            <person name="Sharma P."/>
            <person name="Verma V."/>
            <person name="Mohan M.K."/>
            <person name="Dubey A.K."/>
        </authorList>
    </citation>
    <scope>NUCLEOTIDE SEQUENCE [LARGE SCALE GENOMIC DNA]</scope>
    <source>
        <strain evidence="3 4">ADP4</strain>
    </source>
</reference>
<evidence type="ECO:0000256" key="2">
    <source>
        <dbReference type="SAM" id="SignalP"/>
    </source>
</evidence>
<gene>
    <name evidence="3" type="ORF">RB636_13575</name>
</gene>
<keyword evidence="2" id="KW-0732">Signal</keyword>
<feature type="region of interest" description="Disordered" evidence="1">
    <location>
        <begin position="276"/>
        <end position="303"/>
    </location>
</feature>
<dbReference type="Proteomes" id="UP001348265">
    <property type="component" value="Unassembled WGS sequence"/>
</dbReference>
<organism evidence="3 4">
    <name type="scientific">Streptomyces chrestomyceticus</name>
    <dbReference type="NCBI Taxonomy" id="68185"/>
    <lineage>
        <taxon>Bacteria</taxon>
        <taxon>Bacillati</taxon>
        <taxon>Actinomycetota</taxon>
        <taxon>Actinomycetes</taxon>
        <taxon>Kitasatosporales</taxon>
        <taxon>Streptomycetaceae</taxon>
        <taxon>Streptomyces</taxon>
    </lineage>
</organism>
<protein>
    <submittedName>
        <fullName evidence="3">Uncharacterized protein</fullName>
    </submittedName>
</protein>
<feature type="signal peptide" evidence="2">
    <location>
        <begin position="1"/>
        <end position="34"/>
    </location>
</feature>
<proteinExistence type="predicted"/>
<evidence type="ECO:0000313" key="4">
    <source>
        <dbReference type="Proteomes" id="UP001348265"/>
    </source>
</evidence>
<dbReference type="RefSeq" id="WP_331786727.1">
    <property type="nucleotide sequence ID" value="NZ_JAVFKM010000005.1"/>
</dbReference>
<accession>A0ABU7WRR3</accession>
<name>A0ABU7WRR3_9ACTN</name>
<evidence type="ECO:0000256" key="1">
    <source>
        <dbReference type="SAM" id="MobiDB-lite"/>
    </source>
</evidence>
<evidence type="ECO:0000313" key="3">
    <source>
        <dbReference type="EMBL" id="MEF3114211.1"/>
    </source>
</evidence>